<evidence type="ECO:0000313" key="2">
    <source>
        <dbReference type="Proteomes" id="UP001183619"/>
    </source>
</evidence>
<dbReference type="EMBL" id="JAVDYF010000001">
    <property type="protein sequence ID" value="MDR7354588.1"/>
    <property type="molecule type" value="Genomic_DNA"/>
</dbReference>
<dbReference type="Proteomes" id="UP001183619">
    <property type="component" value="Unassembled WGS sequence"/>
</dbReference>
<accession>A0ABU2B7K1</accession>
<sequence>MFTLPQWWVVGGHSGILFVESCFPHAASAALLSMVNNFSQFAAFCTLHTMCARSVGKKLSRRSLATLRKSGGMLLATLIKY</sequence>
<reference evidence="1 2" key="1">
    <citation type="submission" date="2023-07" db="EMBL/GenBank/DDBJ databases">
        <title>Sequencing the genomes of 1000 actinobacteria strains.</title>
        <authorList>
            <person name="Klenk H.-P."/>
        </authorList>
    </citation>
    <scope>NUCLEOTIDE SEQUENCE [LARGE SCALE GENOMIC DNA]</scope>
    <source>
        <strain evidence="1 2">DSM 44508</strain>
    </source>
</reference>
<evidence type="ECO:0008006" key="3">
    <source>
        <dbReference type="Google" id="ProtNLM"/>
    </source>
</evidence>
<gene>
    <name evidence="1" type="ORF">J2S37_001126</name>
</gene>
<keyword evidence="2" id="KW-1185">Reference proteome</keyword>
<organism evidence="1 2">
    <name type="scientific">Corynebacterium felinum</name>
    <dbReference type="NCBI Taxonomy" id="131318"/>
    <lineage>
        <taxon>Bacteria</taxon>
        <taxon>Bacillati</taxon>
        <taxon>Actinomycetota</taxon>
        <taxon>Actinomycetes</taxon>
        <taxon>Mycobacteriales</taxon>
        <taxon>Corynebacteriaceae</taxon>
        <taxon>Corynebacterium</taxon>
    </lineage>
</organism>
<name>A0ABU2B7K1_9CORY</name>
<proteinExistence type="predicted"/>
<comment type="caution">
    <text evidence="1">The sequence shown here is derived from an EMBL/GenBank/DDBJ whole genome shotgun (WGS) entry which is preliminary data.</text>
</comment>
<protein>
    <recommendedName>
        <fullName evidence="3">Secreted protein</fullName>
    </recommendedName>
</protein>
<evidence type="ECO:0000313" key="1">
    <source>
        <dbReference type="EMBL" id="MDR7354588.1"/>
    </source>
</evidence>